<dbReference type="PANTHER" id="PTHR34047">
    <property type="entry name" value="NUCLEAR INTRON MATURASE 1, MITOCHONDRIAL-RELATED"/>
    <property type="match status" value="1"/>
</dbReference>
<dbReference type="PROSITE" id="PS50878">
    <property type="entry name" value="RT_POL"/>
    <property type="match status" value="1"/>
</dbReference>
<dbReference type="GO" id="GO:0006397">
    <property type="term" value="P:mRNA processing"/>
    <property type="evidence" value="ECO:0007669"/>
    <property type="project" value="InterPro"/>
</dbReference>
<dbReference type="EMBL" id="BONZ01000126">
    <property type="protein sequence ID" value="GIH21366.1"/>
    <property type="molecule type" value="Genomic_DNA"/>
</dbReference>
<dbReference type="Proteomes" id="UP000642748">
    <property type="component" value="Unassembled WGS sequence"/>
</dbReference>
<accession>A0A8J3R7C2</accession>
<evidence type="ECO:0000313" key="3">
    <source>
        <dbReference type="Proteomes" id="UP000642748"/>
    </source>
</evidence>
<gene>
    <name evidence="2" type="ORF">Raf01_95380</name>
</gene>
<dbReference type="PANTHER" id="PTHR34047:SF8">
    <property type="entry name" value="PROTEIN YKFC"/>
    <property type="match status" value="1"/>
</dbReference>
<evidence type="ECO:0000259" key="1">
    <source>
        <dbReference type="PROSITE" id="PS50878"/>
    </source>
</evidence>
<dbReference type="Pfam" id="PF01348">
    <property type="entry name" value="Intron_maturas2"/>
    <property type="match status" value="1"/>
</dbReference>
<reference evidence="2" key="1">
    <citation type="submission" date="2021-01" db="EMBL/GenBank/DDBJ databases">
        <title>Whole genome shotgun sequence of Rugosimonospora africana NBRC 104875.</title>
        <authorList>
            <person name="Komaki H."/>
            <person name="Tamura T."/>
        </authorList>
    </citation>
    <scope>NUCLEOTIDE SEQUENCE</scope>
    <source>
        <strain evidence="2">NBRC 104875</strain>
    </source>
</reference>
<dbReference type="Pfam" id="PF21368">
    <property type="entry name" value="AI2M-like_HNH"/>
    <property type="match status" value="1"/>
</dbReference>
<dbReference type="RefSeq" id="WP_239134552.1">
    <property type="nucleotide sequence ID" value="NZ_BONZ01000126.1"/>
</dbReference>
<proteinExistence type="predicted"/>
<organism evidence="2 3">
    <name type="scientific">Rugosimonospora africana</name>
    <dbReference type="NCBI Taxonomy" id="556532"/>
    <lineage>
        <taxon>Bacteria</taxon>
        <taxon>Bacillati</taxon>
        <taxon>Actinomycetota</taxon>
        <taxon>Actinomycetes</taxon>
        <taxon>Micromonosporales</taxon>
        <taxon>Micromonosporaceae</taxon>
        <taxon>Rugosimonospora</taxon>
    </lineage>
</organism>
<dbReference type="SUPFAM" id="SSF56672">
    <property type="entry name" value="DNA/RNA polymerases"/>
    <property type="match status" value="1"/>
</dbReference>
<feature type="domain" description="Reverse transcriptase" evidence="1">
    <location>
        <begin position="68"/>
        <end position="354"/>
    </location>
</feature>
<dbReference type="InterPro" id="IPR043502">
    <property type="entry name" value="DNA/RNA_pol_sf"/>
</dbReference>
<keyword evidence="3" id="KW-1185">Reference proteome</keyword>
<dbReference type="InterPro" id="IPR049030">
    <property type="entry name" value="AI2M-like_HNH"/>
</dbReference>
<evidence type="ECO:0000313" key="2">
    <source>
        <dbReference type="EMBL" id="GIH21366.1"/>
    </source>
</evidence>
<dbReference type="AlphaFoldDB" id="A0A8J3R7C2"/>
<protein>
    <submittedName>
        <fullName evidence="2">Maturase</fullName>
    </submittedName>
</protein>
<name>A0A8J3R7C2_9ACTN</name>
<dbReference type="CDD" id="cd01651">
    <property type="entry name" value="RT_G2_intron"/>
    <property type="match status" value="1"/>
</dbReference>
<dbReference type="Pfam" id="PF00078">
    <property type="entry name" value="RVT_1"/>
    <property type="match status" value="1"/>
</dbReference>
<dbReference type="InterPro" id="IPR051083">
    <property type="entry name" value="GrpII_Intron_Splice-Mob/Def"/>
</dbReference>
<sequence length="596" mass="68831">MRSAATVLDVIRERGRRGLPLERLYRQLFNPQLFLLAYGRVYANKGSMTPGVTPETVDGMSQAKIGAIIDALRHERYRWRPVRRIYIDKKGSSKKRPLGLPTWSDKLVAEVVRLLLEAYYDVQFSDRSHGFRPGRGCHTALREVVEVWKGTHWFIEGDISNCFGSLDHQIMTSMLAEKIHDGRFLRLVSNMLTAGYLEDWRWHATLSGAPQGGVASPVLSNIYLDRLDTFVEQTLLPEYNRGDRRRRNRAYEVVDDQIAKARRHGDRATVRMLTQRRRRLPSQDPNDPDYRRLRYVRYCDDWLLGFAGPRHEAEQIKTRIGMFLREQLRLELSESKTLITHAASQAARFLGYEIRTQLTNTKLTKGRRSVNAAIGLFVPRDVIRQKCGNYMRNGEPAQRGALLHDQDFTIVAKYAAEYRGLVQYYLLAQDVFRLERLRWVMETSMLKTLAGKHRSSVTKMATKYKTVIDTPAGKRTCLQVTVPRDKGRKPLVARFGGIPLKRQRNAVLTDLTPVMASTKRNELIHRLLADCCELCGSRNQIEVHHIRKLADLNRHDRPDRPAWVHLMAKRRRKTIVICRPCHEDIHAGRLNAPTRN</sequence>
<comment type="caution">
    <text evidence="2">The sequence shown here is derived from an EMBL/GenBank/DDBJ whole genome shotgun (WGS) entry which is preliminary data.</text>
</comment>
<dbReference type="InterPro" id="IPR000477">
    <property type="entry name" value="RT_dom"/>
</dbReference>
<dbReference type="InterPro" id="IPR024937">
    <property type="entry name" value="Domain_X"/>
</dbReference>